<dbReference type="OrthoDB" id="5143362at2759"/>
<reference evidence="3" key="1">
    <citation type="journal article" date="2015" name="BMC Genomics">
        <title>Genomic and transcriptomic analysis of the endophytic fungus Pestalotiopsis fici reveals its lifestyle and high potential for synthesis of natural products.</title>
        <authorList>
            <person name="Wang X."/>
            <person name="Zhang X."/>
            <person name="Liu L."/>
            <person name="Xiang M."/>
            <person name="Wang W."/>
            <person name="Sun X."/>
            <person name="Che Y."/>
            <person name="Guo L."/>
            <person name="Liu G."/>
            <person name="Guo L."/>
            <person name="Wang C."/>
            <person name="Yin W.B."/>
            <person name="Stadler M."/>
            <person name="Zhang X."/>
            <person name="Liu X."/>
        </authorList>
    </citation>
    <scope>NUCLEOTIDE SEQUENCE [LARGE SCALE GENOMIC DNA]</scope>
    <source>
        <strain evidence="3">W106-1 / CGMCC3.15140</strain>
    </source>
</reference>
<dbReference type="EMBL" id="KI912111">
    <property type="protein sequence ID" value="ETS83512.1"/>
    <property type="molecule type" value="Genomic_DNA"/>
</dbReference>
<evidence type="ECO:0000313" key="2">
    <source>
        <dbReference type="EMBL" id="ETS83512.1"/>
    </source>
</evidence>
<proteinExistence type="predicted"/>
<name>W3XDL3_PESFW</name>
<dbReference type="eggNOG" id="ENOG502SVNY">
    <property type="taxonomic scope" value="Eukaryota"/>
</dbReference>
<keyword evidence="1" id="KW-0732">Signal</keyword>
<accession>W3XDL3</accession>
<organism evidence="2 3">
    <name type="scientific">Pestalotiopsis fici (strain W106-1 / CGMCC3.15140)</name>
    <dbReference type="NCBI Taxonomy" id="1229662"/>
    <lineage>
        <taxon>Eukaryota</taxon>
        <taxon>Fungi</taxon>
        <taxon>Dikarya</taxon>
        <taxon>Ascomycota</taxon>
        <taxon>Pezizomycotina</taxon>
        <taxon>Sordariomycetes</taxon>
        <taxon>Xylariomycetidae</taxon>
        <taxon>Amphisphaeriales</taxon>
        <taxon>Sporocadaceae</taxon>
        <taxon>Pestalotiopsis</taxon>
    </lineage>
</organism>
<dbReference type="OMA" id="YHPPCAT"/>
<dbReference type="HOGENOM" id="CLU_2027538_0_0_1"/>
<dbReference type="KEGG" id="pfy:PFICI_05388"/>
<protein>
    <submittedName>
        <fullName evidence="2">Uncharacterized protein</fullName>
    </submittedName>
</protein>
<evidence type="ECO:0000313" key="3">
    <source>
        <dbReference type="Proteomes" id="UP000030651"/>
    </source>
</evidence>
<sequence>MRTASVLVSAAAFAGMAIAAPVDSTATATIVIEASHGGAGSGLTNTTISVPIGPIYTNSDALDEVSTLYLTGATGVDVTSVTCTPYQATDGEGTGGLPFTSSQPSYLSTNTVVVGSIVCESS</sequence>
<dbReference type="AlphaFoldDB" id="W3XDL3"/>
<feature type="chain" id="PRO_5004834971" evidence="1">
    <location>
        <begin position="20"/>
        <end position="122"/>
    </location>
</feature>
<evidence type="ECO:0000256" key="1">
    <source>
        <dbReference type="SAM" id="SignalP"/>
    </source>
</evidence>
<gene>
    <name evidence="2" type="ORF">PFICI_05388</name>
</gene>
<feature type="signal peptide" evidence="1">
    <location>
        <begin position="1"/>
        <end position="19"/>
    </location>
</feature>
<dbReference type="GeneID" id="19270401"/>
<keyword evidence="3" id="KW-1185">Reference proteome</keyword>
<dbReference type="InParanoid" id="W3XDL3"/>
<dbReference type="RefSeq" id="XP_007832160.1">
    <property type="nucleotide sequence ID" value="XM_007833969.1"/>
</dbReference>
<dbReference type="Proteomes" id="UP000030651">
    <property type="component" value="Unassembled WGS sequence"/>
</dbReference>